<sequence>MKDNRRTGAIPKRLSGRVIGEKTDQLNLARRLLNLIKKGATGLEIVEFLKVKADLNAVDEEGRTALHHVVRFSSLDELNFKEIVQQLIEDKAELNVADRQGSTPLHYAVISGLKEIITRLIKGNANINVADKEGKTPLHHAVILGQIEVTALLLDGNKADINYPDKKGRIPLHYAVIPPYAGMSLCPDVAEELTELLIENAAKIDVIDKKGKTPLCYAVTHNATAAAKQLVSVILLENINTTKPDYIHEGTYLSKFWDRYLAEVKAMMEERNPGSRFSIYAFYVKDADELVATMTEKEFKGFKRSFNRADFVERFPTFSTYLKDKLEELAVLKAERDKFLDLSRKCKISKRTALNI</sequence>
<feature type="repeat" description="ANK" evidence="3">
    <location>
        <begin position="61"/>
        <end position="99"/>
    </location>
</feature>
<dbReference type="PROSITE" id="PS50088">
    <property type="entry name" value="ANK_REPEAT"/>
    <property type="match status" value="3"/>
</dbReference>
<dbReference type="EMBL" id="NMOS02000013">
    <property type="protein sequence ID" value="RDH40230.1"/>
    <property type="molecule type" value="Genomic_DNA"/>
</dbReference>
<dbReference type="PANTHER" id="PTHR24124">
    <property type="entry name" value="ANKYRIN REPEAT FAMILY A"/>
    <property type="match status" value="1"/>
</dbReference>
<gene>
    <name evidence="4" type="ORF">CFE62_005180</name>
</gene>
<proteinExistence type="predicted"/>
<dbReference type="Proteomes" id="UP000226429">
    <property type="component" value="Unassembled WGS sequence"/>
</dbReference>
<comment type="caution">
    <text evidence="4">The sequence shown here is derived from an EMBL/GenBank/DDBJ whole genome shotgun (WGS) entry which is preliminary data.</text>
</comment>
<evidence type="ECO:0000256" key="3">
    <source>
        <dbReference type="PROSITE-ProRule" id="PRU00023"/>
    </source>
</evidence>
<organism evidence="4 5">
    <name type="scientific">Candidatus Aquirickettsiella gammari</name>
    <dbReference type="NCBI Taxonomy" id="2016198"/>
    <lineage>
        <taxon>Bacteria</taxon>
        <taxon>Pseudomonadati</taxon>
        <taxon>Pseudomonadota</taxon>
        <taxon>Gammaproteobacteria</taxon>
        <taxon>Legionellales</taxon>
        <taxon>Coxiellaceae</taxon>
        <taxon>Candidatus Aquirickettsiella</taxon>
    </lineage>
</organism>
<keyword evidence="5" id="KW-1185">Reference proteome</keyword>
<dbReference type="SUPFAM" id="SSF48403">
    <property type="entry name" value="Ankyrin repeat"/>
    <property type="match status" value="1"/>
</dbReference>
<evidence type="ECO:0000313" key="4">
    <source>
        <dbReference type="EMBL" id="RDH40230.1"/>
    </source>
</evidence>
<protein>
    <submittedName>
        <fullName evidence="4">Ankyrin repeat domain-containing protein</fullName>
    </submittedName>
</protein>
<reference evidence="4 5" key="1">
    <citation type="journal article" date="2017" name="Int. J. Syst. Evol. Microbiol.">
        <title>Aquarickettsiella crustaci n. gen. n. sp. (Gammaproteobacteria: Legionellales: Coxiellaceae); a bacterial pathogen of the freshwater crustacean: Gammarus fossarum (Malacostraca: Amphipoda).</title>
        <authorList>
            <person name="Bojko J."/>
            <person name="Dunn A.M."/>
            <person name="Stebbing P.D."/>
            <person name="Van Aerle R."/>
            <person name="Bacela-Spychalska K."/>
            <person name="Bean T.P."/>
            <person name="Stentiford G.D."/>
        </authorList>
    </citation>
    <scope>NUCLEOTIDE SEQUENCE [LARGE SCALE GENOMIC DNA]</scope>
    <source>
        <strain evidence="4">RA15029</strain>
    </source>
</reference>
<evidence type="ECO:0000313" key="5">
    <source>
        <dbReference type="Proteomes" id="UP000226429"/>
    </source>
</evidence>
<evidence type="ECO:0000256" key="1">
    <source>
        <dbReference type="ARBA" id="ARBA00022737"/>
    </source>
</evidence>
<keyword evidence="2 3" id="KW-0040">ANK repeat</keyword>
<dbReference type="PANTHER" id="PTHR24124:SF14">
    <property type="entry name" value="CHROMOSOME UNDETERMINED SCAFFOLD_25, WHOLE GENOME SHOTGUN SEQUENCE"/>
    <property type="match status" value="1"/>
</dbReference>
<dbReference type="Pfam" id="PF12796">
    <property type="entry name" value="Ank_2"/>
    <property type="match status" value="1"/>
</dbReference>
<feature type="repeat" description="ANK" evidence="3">
    <location>
        <begin position="100"/>
        <end position="132"/>
    </location>
</feature>
<evidence type="ECO:0000256" key="2">
    <source>
        <dbReference type="ARBA" id="ARBA00023043"/>
    </source>
</evidence>
<dbReference type="Pfam" id="PF00023">
    <property type="entry name" value="Ank"/>
    <property type="match status" value="1"/>
</dbReference>
<dbReference type="InterPro" id="IPR036770">
    <property type="entry name" value="Ankyrin_rpt-contain_sf"/>
</dbReference>
<name>A0A370CI45_9COXI</name>
<dbReference type="InterPro" id="IPR002110">
    <property type="entry name" value="Ankyrin_rpt"/>
</dbReference>
<reference evidence="4 5" key="2">
    <citation type="journal article" date="2018" name="J. Invertebr. Pathol.">
        <title>'Candidatus Aquirickettsiella gammari' (Gammaproteobacteria: Legionellales: Coxiellaceae): A bacterial pathogen of the freshwater crustacean Gammarus fossarum (Malacostraca: Amphipoda).</title>
        <authorList>
            <person name="Bojko J."/>
            <person name="Dunn A.M."/>
            <person name="Stebbing P.D."/>
            <person name="van Aerle R."/>
            <person name="Bacela-Spychalska K."/>
            <person name="Bean T.P."/>
            <person name="Urrutia A."/>
            <person name="Stentiford G.D."/>
        </authorList>
    </citation>
    <scope>NUCLEOTIDE SEQUENCE [LARGE SCALE GENOMIC DNA]</scope>
    <source>
        <strain evidence="4">RA15029</strain>
    </source>
</reference>
<dbReference type="SMART" id="SM00248">
    <property type="entry name" value="ANK"/>
    <property type="match status" value="5"/>
</dbReference>
<feature type="repeat" description="ANK" evidence="3">
    <location>
        <begin position="133"/>
        <end position="166"/>
    </location>
</feature>
<dbReference type="AlphaFoldDB" id="A0A370CI45"/>
<dbReference type="PROSITE" id="PS50297">
    <property type="entry name" value="ANK_REP_REGION"/>
    <property type="match status" value="2"/>
</dbReference>
<dbReference type="GO" id="GO:0010468">
    <property type="term" value="P:regulation of gene expression"/>
    <property type="evidence" value="ECO:0007669"/>
    <property type="project" value="TreeGrafter"/>
</dbReference>
<keyword evidence="1" id="KW-0677">Repeat</keyword>
<dbReference type="Gene3D" id="1.25.40.20">
    <property type="entry name" value="Ankyrin repeat-containing domain"/>
    <property type="match status" value="2"/>
</dbReference>
<accession>A0A370CI45</accession>